<reference evidence="2 3" key="1">
    <citation type="submission" date="2020-02" db="EMBL/GenBank/DDBJ databases">
        <authorList>
            <person name="Ferguson B K."/>
        </authorList>
    </citation>
    <scope>NUCLEOTIDE SEQUENCE [LARGE SCALE GENOMIC DNA]</scope>
</reference>
<evidence type="ECO:0000256" key="1">
    <source>
        <dbReference type="SAM" id="Phobius"/>
    </source>
</evidence>
<keyword evidence="3" id="KW-1185">Reference proteome</keyword>
<gene>
    <name evidence="2" type="ORF">NTEN_LOCUS10676</name>
</gene>
<evidence type="ECO:0000313" key="2">
    <source>
        <dbReference type="EMBL" id="CAB0005199.1"/>
    </source>
</evidence>
<proteinExistence type="predicted"/>
<keyword evidence="1" id="KW-0812">Transmembrane</keyword>
<feature type="transmembrane region" description="Helical" evidence="1">
    <location>
        <begin position="226"/>
        <end position="246"/>
    </location>
</feature>
<feature type="transmembrane region" description="Helical" evidence="1">
    <location>
        <begin position="266"/>
        <end position="286"/>
    </location>
</feature>
<evidence type="ECO:0000313" key="3">
    <source>
        <dbReference type="Proteomes" id="UP000479000"/>
    </source>
</evidence>
<name>A0A6H5GV09_9HEMI</name>
<dbReference type="AlphaFoldDB" id="A0A6H5GV09"/>
<protein>
    <submittedName>
        <fullName evidence="2">Uncharacterized protein</fullName>
    </submittedName>
</protein>
<accession>A0A6H5GV09</accession>
<dbReference type="EMBL" id="CADCXU010015997">
    <property type="protein sequence ID" value="CAB0005199.1"/>
    <property type="molecule type" value="Genomic_DNA"/>
</dbReference>
<organism evidence="2 3">
    <name type="scientific">Nesidiocoris tenuis</name>
    <dbReference type="NCBI Taxonomy" id="355587"/>
    <lineage>
        <taxon>Eukaryota</taxon>
        <taxon>Metazoa</taxon>
        <taxon>Ecdysozoa</taxon>
        <taxon>Arthropoda</taxon>
        <taxon>Hexapoda</taxon>
        <taxon>Insecta</taxon>
        <taxon>Pterygota</taxon>
        <taxon>Neoptera</taxon>
        <taxon>Paraneoptera</taxon>
        <taxon>Hemiptera</taxon>
        <taxon>Heteroptera</taxon>
        <taxon>Panheteroptera</taxon>
        <taxon>Cimicomorpha</taxon>
        <taxon>Miridae</taxon>
        <taxon>Dicyphina</taxon>
        <taxon>Nesidiocoris</taxon>
    </lineage>
</organism>
<dbReference type="Proteomes" id="UP000479000">
    <property type="component" value="Unassembled WGS sequence"/>
</dbReference>
<keyword evidence="1" id="KW-1133">Transmembrane helix</keyword>
<sequence>MKLKIIIGACALLAFVGILVGTFCCRGDSYYQPIDDSSNSDFERRLVREVQHLVPAPKRRLLPPVLDPLFDAILNHQFIYEFCPKDFGEHPCESILTSSKAIEATEGYLCPKSGYCVLTNILSPPVSMAALFGNSSGWVFCSEYPSRTCQSFGRQQFPQSALSGFFKSGSGGRLGVLTSYKKHPSTTKYARNNHSESLVKPPASRSRDLNPSYGRRMLWIERITHYLPFVTIILNAPLIIWSIVWLTRRTTPHFGTLDKFQQAAVLWNTSVFIWMAVILICEPFPLAVAMNLLSLMVPFMALWGVSIFILCLIEYRVIYRENEPTDEDELDQGQTTLPRPVK</sequence>
<keyword evidence="1" id="KW-0472">Membrane</keyword>
<feature type="transmembrane region" description="Helical" evidence="1">
    <location>
        <begin position="292"/>
        <end position="313"/>
    </location>
</feature>